<reference evidence="1" key="1">
    <citation type="submission" date="2009-07" db="EMBL/GenBank/DDBJ databases">
        <authorList>
            <person name="Weinstock G."/>
            <person name="Sodergren E."/>
            <person name="Clifton S."/>
            <person name="Fulton L."/>
            <person name="Fulton B."/>
            <person name="Courtney L."/>
            <person name="Fronick C."/>
            <person name="Harrison M."/>
            <person name="Strong C."/>
            <person name="Farmer C."/>
            <person name="Delahaunty K."/>
            <person name="Markovic C."/>
            <person name="Hall O."/>
            <person name="Minx P."/>
            <person name="Tomlinson C."/>
            <person name="Mitreva M."/>
            <person name="Nelson J."/>
            <person name="Hou S."/>
            <person name="Wollam A."/>
            <person name="Pepin K.H."/>
            <person name="Johnson M."/>
            <person name="Bhonagiri V."/>
            <person name="Nash W.E."/>
            <person name="Warren W."/>
            <person name="Chinwalla A."/>
            <person name="Mardis E.R."/>
            <person name="Wilson R.K."/>
        </authorList>
    </citation>
    <scope>NUCLEOTIDE SEQUENCE [LARGE SCALE GENOMIC DNA]</scope>
    <source>
        <strain evidence="1">DSM 14469</strain>
    </source>
</reference>
<dbReference type="AlphaFoldDB" id="C6LFZ1"/>
<dbReference type="Pfam" id="PF06995">
    <property type="entry name" value="Phage_P2_GpU"/>
    <property type="match status" value="1"/>
</dbReference>
<keyword evidence="2" id="KW-1185">Reference proteome</keyword>
<dbReference type="InterPro" id="IPR009734">
    <property type="entry name" value="Myoviridae_GpU"/>
</dbReference>
<dbReference type="OrthoDB" id="9815316at2"/>
<dbReference type="eggNOG" id="COG3499">
    <property type="taxonomic scope" value="Bacteria"/>
</dbReference>
<dbReference type="STRING" id="168384.SAMN05660368_03629"/>
<dbReference type="EMBL" id="ACCL02000011">
    <property type="protein sequence ID" value="EET60355.1"/>
    <property type="molecule type" value="Genomic_DNA"/>
</dbReference>
<accession>C6LFZ1</accession>
<comment type="caution">
    <text evidence="1">The sequence shown here is derived from an EMBL/GenBank/DDBJ whole genome shotgun (WGS) entry which is preliminary data.</text>
</comment>
<proteinExistence type="predicted"/>
<evidence type="ECO:0000313" key="1">
    <source>
        <dbReference type="EMBL" id="EET60355.1"/>
    </source>
</evidence>
<evidence type="ECO:0000313" key="2">
    <source>
        <dbReference type="Proteomes" id="UP000005561"/>
    </source>
</evidence>
<organism evidence="1 2">
    <name type="scientific">Marvinbryantia formatexigens DSM 14469</name>
    <dbReference type="NCBI Taxonomy" id="478749"/>
    <lineage>
        <taxon>Bacteria</taxon>
        <taxon>Bacillati</taxon>
        <taxon>Bacillota</taxon>
        <taxon>Clostridia</taxon>
        <taxon>Lachnospirales</taxon>
        <taxon>Lachnospiraceae</taxon>
        <taxon>Marvinbryantia</taxon>
    </lineage>
</organism>
<name>C6LFZ1_9FIRM</name>
<protein>
    <recommendedName>
        <fullName evidence="3">Phage P2 GpU</fullName>
    </recommendedName>
</protein>
<sequence>MAIGNLGKLITFETSDARILSFSNFKREVSGRWAVHSRIGKKPLRQFLGSDIDKVTFTIKVDARHGVKPRNTIDAIEKYVENGIPDILVIGGKKVGSNKMTISSVSETWDEIWNAGELIRASLDLTMEEYPE</sequence>
<dbReference type="RefSeq" id="WP_006862335.1">
    <property type="nucleotide sequence ID" value="NZ_ACCL02000011.1"/>
</dbReference>
<evidence type="ECO:0008006" key="3">
    <source>
        <dbReference type="Google" id="ProtNLM"/>
    </source>
</evidence>
<dbReference type="Proteomes" id="UP000005561">
    <property type="component" value="Unassembled WGS sequence"/>
</dbReference>
<gene>
    <name evidence="1" type="ORF">BRYFOR_07551</name>
</gene>